<name>A0ABR3JBU7_9AGAR</name>
<dbReference type="EMBL" id="JASNQZ010000010">
    <property type="protein sequence ID" value="KAL0952615.1"/>
    <property type="molecule type" value="Genomic_DNA"/>
</dbReference>
<accession>A0ABR3JBU7</accession>
<dbReference type="Proteomes" id="UP001556367">
    <property type="component" value="Unassembled WGS sequence"/>
</dbReference>
<keyword evidence="2" id="KW-1185">Reference proteome</keyword>
<reference evidence="2" key="1">
    <citation type="submission" date="2024-06" db="EMBL/GenBank/DDBJ databases">
        <title>Multi-omics analyses provide insights into the biosynthesis of the anticancer antibiotic pleurotin in Hohenbuehelia grisea.</title>
        <authorList>
            <person name="Weaver J.A."/>
            <person name="Alberti F."/>
        </authorList>
    </citation>
    <scope>NUCLEOTIDE SEQUENCE [LARGE SCALE GENOMIC DNA]</scope>
    <source>
        <strain evidence="2">T-177</strain>
    </source>
</reference>
<evidence type="ECO:0000313" key="1">
    <source>
        <dbReference type="EMBL" id="KAL0952615.1"/>
    </source>
</evidence>
<evidence type="ECO:0000313" key="2">
    <source>
        <dbReference type="Proteomes" id="UP001556367"/>
    </source>
</evidence>
<gene>
    <name evidence="1" type="ORF">HGRIS_006866</name>
</gene>
<sequence>MSIRQERSLRYDSVRLEYAVSWSSIYKVPGTSVQVQTFAGGKNIGPSHYDCKGDADWQR</sequence>
<organism evidence="1 2">
    <name type="scientific">Hohenbuehelia grisea</name>
    <dbReference type="NCBI Taxonomy" id="104357"/>
    <lineage>
        <taxon>Eukaryota</taxon>
        <taxon>Fungi</taxon>
        <taxon>Dikarya</taxon>
        <taxon>Basidiomycota</taxon>
        <taxon>Agaricomycotina</taxon>
        <taxon>Agaricomycetes</taxon>
        <taxon>Agaricomycetidae</taxon>
        <taxon>Agaricales</taxon>
        <taxon>Pleurotineae</taxon>
        <taxon>Pleurotaceae</taxon>
        <taxon>Hohenbuehelia</taxon>
    </lineage>
</organism>
<comment type="caution">
    <text evidence="1">The sequence shown here is derived from an EMBL/GenBank/DDBJ whole genome shotgun (WGS) entry which is preliminary data.</text>
</comment>
<proteinExistence type="predicted"/>
<protein>
    <submittedName>
        <fullName evidence="1">Uncharacterized protein</fullName>
    </submittedName>
</protein>